<evidence type="ECO:0000313" key="27">
    <source>
        <dbReference type="EMBL" id="PPQ80809.1"/>
    </source>
</evidence>
<dbReference type="GO" id="GO:0003677">
    <property type="term" value="F:DNA binding"/>
    <property type="evidence" value="ECO:0007669"/>
    <property type="project" value="UniProtKB-KW"/>
</dbReference>
<dbReference type="Pfam" id="PF14260">
    <property type="entry name" value="zf-C4pol"/>
    <property type="match status" value="1"/>
</dbReference>
<dbReference type="InParanoid" id="A0A409WQP6"/>
<feature type="compositionally biased region" description="Polar residues" evidence="21">
    <location>
        <begin position="518"/>
        <end position="550"/>
    </location>
</feature>
<feature type="domain" description="DNA-directed DNA polymerase family B multifunctional" evidence="22">
    <location>
        <begin position="961"/>
        <end position="1429"/>
    </location>
</feature>
<dbReference type="FunFam" id="1.10.287.690:FF:000002">
    <property type="entry name" value="DNA polymerase zeta"/>
    <property type="match status" value="1"/>
</dbReference>
<dbReference type="Gene3D" id="3.90.1600.10">
    <property type="entry name" value="Palm domain of DNA polymerase"/>
    <property type="match status" value="1"/>
</dbReference>
<evidence type="ECO:0000259" key="25">
    <source>
        <dbReference type="Pfam" id="PF24055"/>
    </source>
</evidence>
<dbReference type="GO" id="GO:0000724">
    <property type="term" value="P:double-strand break repair via homologous recombination"/>
    <property type="evidence" value="ECO:0007669"/>
    <property type="project" value="TreeGrafter"/>
</dbReference>
<sequence>MPEDNAIPYEVVNINKTTKLQVRINQIDYAVIPPGRLDNSILPKVPVLRIFGSSSTGQTACVHIHQVYPYFFIQYLDDLSPQHALSLKRDPSSRKSQFIRAIVLVKGVHFYGFHSSYSPFLKILVSDPAHTARIVTILQSGSVMGSRFSVYESHLSYVLQFLADFGLYGCGTMDIEEALERGVSEEEPSTASSPTRFGVSPYFRESRVPLELDVIAPHIINRYRLVPRNIHHRLEILPIPAPPPPDPLIPSIRELWDDERKHRQTLGLHPSPEIPVDPSESSRSGKGEWVSEARWWDEIRKRIEDGNNQSKPTGTLDSWDYFVMTTFESIEAVWEKQFKTWKPLKRPVNVPGQIDELGQAPRNQEYSWEDVPHEDKGHDQIEVDISRLSNEDVNQLDQDEAHDWNLEHLHGVSAIEDDEGSIDDNGYDEEPENDSDTMDETDRHQSPNDPFVDDRQDRHSESEMVEYRLENPPTPRQSSPQARARSPTPTNNGADEITSIEPQEHTGNHTEHIEKSGQKSLRISGPFSTSVDPQAEPSTQKQPPISENSNQQEIAISDHPEIAILPTVLSAKERSLLITARAIQLSRIFNTFKRASTNSYVYSMQPPTSLDLRNSLQALGLPDKMYQAPHYSKDLDIPEHTKEYAGLIYRLKGGQGIATLDEWSSSQLHDTSASTKTLSLISVGVGGWEYASHPPSVKEVRQSIRQIQKLGRQGEKSRSQIEGPTQANTYGFKNSPAGGLSTSREMPTVNNKIPNVEDAEVVAIFYAHHVSGTDTIHSGVLVLQNSQINPYRIRNFKLEVLESELDLLNRLIDLVIELDPDILTGWELQLSSWGYLEMRSGTYDLISRAPPRHPGGSVDQWGLRKTSTFKVAGRHVLNLWRIMRSEKTLTIYTFENVVFEVLGKRYNHMTLTEWYYSPVAVHTSLLVNHLLMRVSTNLELLEITETVTKTAEFARVFGVDFFSVLSRGSQFKVESFMFRIAKPESFVLISPSKSDVGKQNAAECMPLILEPASAFYSSPLLVLDFQSLYPSIMIAYNYCFSTCLGRITNFQGAYKFGVLNNLDIPSELLEKLQGHINVSPNGMMYVKPNVRKGLLGRMLVELLDTRVMVKQAMKRVGGDKARKRILDARQLSLKYIANVIYGYTSASFSGRMPAVEIADSIVQSGRETLEKVSQQHRTMRKKIKVSARKAIDIIDSTPKWGAKVVYGDTDSVFVYLPGKTKDHAFAIGNEIAETITALNPAPIKLKFEKLTVAQVYLPCVLMAKKRYVGFKYENIDDIEPVFDAKGIETVRRDSVNAQRKMVETCLKVLFRTQDLSEVKDYCCRSWTKLLENKASVHDFIFAKEEYCSDKGPPPPGVVVAARRMVSDPNNEPQYGDRIPYVIVKSVQPGARLVDRAMDPLEFMDNSELRLDALYYITKVLIPPLERIFNLVGADVRQWFNEMPKHTTVELVSPRKPRAGAITQAEILKRININKHFLSTQCLSCGEPASQSLCDNCYLSVGETVANLKFQIRTKEERLVNAHRICTSCTGSAPPEPIHCESLDCPWFYARRKSEAGMELVPLFINLIEDIEGRGEGSEHERQEETMVYEVEESQYSDSDIYVEDSMKE</sequence>
<feature type="region of interest" description="Disordered" evidence="21">
    <location>
        <begin position="266"/>
        <end position="288"/>
    </location>
</feature>
<dbReference type="SUPFAM" id="SSF56672">
    <property type="entry name" value="DNA/RNA polymerases"/>
    <property type="match status" value="1"/>
</dbReference>
<dbReference type="Proteomes" id="UP000283269">
    <property type="component" value="Unassembled WGS sequence"/>
</dbReference>
<feature type="compositionally biased region" description="Basic and acidic residues" evidence="21">
    <location>
        <begin position="1573"/>
        <end position="1584"/>
    </location>
</feature>
<keyword evidence="28" id="KW-1185">Reference proteome</keyword>
<keyword evidence="15 20" id="KW-0238">DNA-binding</keyword>
<dbReference type="Pfam" id="PF24065">
    <property type="entry name" value="REV3_N"/>
    <property type="match status" value="1"/>
</dbReference>
<comment type="subcellular location">
    <subcellularLocation>
        <location evidence="2 20">Nucleus</location>
    </subcellularLocation>
</comment>
<feature type="domain" description="DNA polymerase zeta catalytic subunit N-terminal" evidence="26">
    <location>
        <begin position="20"/>
        <end position="65"/>
    </location>
</feature>
<dbReference type="Gene3D" id="3.30.420.10">
    <property type="entry name" value="Ribonuclease H-like superfamily/Ribonuclease H"/>
    <property type="match status" value="1"/>
</dbReference>
<evidence type="ECO:0000256" key="21">
    <source>
        <dbReference type="SAM" id="MobiDB-lite"/>
    </source>
</evidence>
<dbReference type="Gene3D" id="1.10.132.60">
    <property type="entry name" value="DNA polymerase family B, C-terminal domain"/>
    <property type="match status" value="1"/>
</dbReference>
<dbReference type="FunCoup" id="A0A409WQP6">
    <property type="interactions" value="335"/>
</dbReference>
<dbReference type="SMART" id="SM00486">
    <property type="entry name" value="POLBc"/>
    <property type="match status" value="1"/>
</dbReference>
<dbReference type="InterPro" id="IPR017964">
    <property type="entry name" value="DNA-dir_DNA_pol_B_CS"/>
</dbReference>
<dbReference type="GO" id="GO:0003887">
    <property type="term" value="F:DNA-directed DNA polymerase activity"/>
    <property type="evidence" value="ECO:0007669"/>
    <property type="project" value="UniProtKB-KW"/>
</dbReference>
<evidence type="ECO:0000259" key="22">
    <source>
        <dbReference type="Pfam" id="PF00136"/>
    </source>
</evidence>
<keyword evidence="17 20" id="KW-0539">Nucleus</keyword>
<dbReference type="Gene3D" id="3.30.342.10">
    <property type="entry name" value="DNA Polymerase, chain B, domain 1"/>
    <property type="match status" value="1"/>
</dbReference>
<dbReference type="InterPro" id="IPR030559">
    <property type="entry name" value="PolZ_Rev3"/>
</dbReference>
<evidence type="ECO:0000256" key="9">
    <source>
        <dbReference type="ARBA" id="ARBA00022763"/>
    </source>
</evidence>
<evidence type="ECO:0000256" key="3">
    <source>
        <dbReference type="ARBA" id="ARBA00005755"/>
    </source>
</evidence>
<evidence type="ECO:0000256" key="18">
    <source>
        <dbReference type="ARBA" id="ARBA00049244"/>
    </source>
</evidence>
<evidence type="ECO:0000256" key="2">
    <source>
        <dbReference type="ARBA" id="ARBA00004123"/>
    </source>
</evidence>
<keyword evidence="6 20" id="KW-0548">Nucleotidyltransferase</keyword>
<evidence type="ECO:0000256" key="20">
    <source>
        <dbReference type="RuleBase" id="RU000442"/>
    </source>
</evidence>
<dbReference type="OrthoDB" id="2414538at2759"/>
<comment type="catalytic activity">
    <reaction evidence="18 20">
        <text>DNA(n) + a 2'-deoxyribonucleoside 5'-triphosphate = DNA(n+1) + diphosphate</text>
        <dbReference type="Rhea" id="RHEA:22508"/>
        <dbReference type="Rhea" id="RHEA-COMP:17339"/>
        <dbReference type="Rhea" id="RHEA-COMP:17340"/>
        <dbReference type="ChEBI" id="CHEBI:33019"/>
        <dbReference type="ChEBI" id="CHEBI:61560"/>
        <dbReference type="ChEBI" id="CHEBI:173112"/>
        <dbReference type="EC" id="2.7.7.7"/>
    </reaction>
</comment>
<feature type="region of interest" description="Disordered" evidence="21">
    <location>
        <begin position="412"/>
        <end position="550"/>
    </location>
</feature>
<keyword evidence="14 20" id="KW-0411">Iron-sulfur</keyword>
<keyword evidence="10 20" id="KW-0863">Zinc-finger</keyword>
<dbReference type="GO" id="GO:0008270">
    <property type="term" value="F:zinc ion binding"/>
    <property type="evidence" value="ECO:0007669"/>
    <property type="project" value="UniProtKB-KW"/>
</dbReference>
<name>A0A409WQP6_PSICY</name>
<keyword evidence="7 20" id="KW-0235">DNA replication</keyword>
<dbReference type="Gene3D" id="1.10.287.690">
    <property type="entry name" value="Helix hairpin bin"/>
    <property type="match status" value="1"/>
</dbReference>
<dbReference type="InterPro" id="IPR043502">
    <property type="entry name" value="DNA/RNA_pol_sf"/>
</dbReference>
<dbReference type="PANTHER" id="PTHR45812">
    <property type="entry name" value="DNA POLYMERASE ZETA CATALYTIC SUBUNIT"/>
    <property type="match status" value="1"/>
</dbReference>
<dbReference type="Pfam" id="PF03104">
    <property type="entry name" value="DNA_pol_B_exo1"/>
    <property type="match status" value="1"/>
</dbReference>
<dbReference type="InterPro" id="IPR036397">
    <property type="entry name" value="RNaseH_sf"/>
</dbReference>
<evidence type="ECO:0000256" key="14">
    <source>
        <dbReference type="ARBA" id="ARBA00023014"/>
    </source>
</evidence>
<dbReference type="PRINTS" id="PR00106">
    <property type="entry name" value="DNAPOLB"/>
</dbReference>
<keyword evidence="8 20" id="KW-0479">Metal-binding</keyword>
<keyword evidence="9" id="KW-0227">DNA damage</keyword>
<dbReference type="Pfam" id="PF00136">
    <property type="entry name" value="DNA_pol_B"/>
    <property type="match status" value="1"/>
</dbReference>
<dbReference type="GO" id="GO:0016035">
    <property type="term" value="C:zeta DNA polymerase complex"/>
    <property type="evidence" value="ECO:0007669"/>
    <property type="project" value="InterPro"/>
</dbReference>
<reference evidence="27 28" key="1">
    <citation type="journal article" date="2018" name="Evol. Lett.">
        <title>Horizontal gene cluster transfer increased hallucinogenic mushroom diversity.</title>
        <authorList>
            <person name="Reynolds H.T."/>
            <person name="Vijayakumar V."/>
            <person name="Gluck-Thaler E."/>
            <person name="Korotkin H.B."/>
            <person name="Matheny P.B."/>
            <person name="Slot J.C."/>
        </authorList>
    </citation>
    <scope>NUCLEOTIDE SEQUENCE [LARGE SCALE GENOMIC DNA]</scope>
    <source>
        <strain evidence="27 28">2631</strain>
    </source>
</reference>
<evidence type="ECO:0000256" key="8">
    <source>
        <dbReference type="ARBA" id="ARBA00022723"/>
    </source>
</evidence>
<dbReference type="EC" id="2.7.7.7" evidence="20"/>
<evidence type="ECO:0000256" key="4">
    <source>
        <dbReference type="ARBA" id="ARBA00022485"/>
    </source>
</evidence>
<dbReference type="InterPro" id="IPR042087">
    <property type="entry name" value="DNA_pol_B_thumb"/>
</dbReference>
<dbReference type="Pfam" id="PF24055">
    <property type="entry name" value="POL3_N"/>
    <property type="match status" value="1"/>
</dbReference>
<gene>
    <name evidence="27" type="ORF">CVT25_001934</name>
</gene>
<dbReference type="InterPro" id="IPR006134">
    <property type="entry name" value="DNA-dir_DNA_pol_B_multi_dom"/>
</dbReference>
<feature type="domain" description="DNA polymerase delta/zeta catalytic subunit N-terminal" evidence="25">
    <location>
        <begin position="66"/>
        <end position="130"/>
    </location>
</feature>
<feature type="domain" description="C4-type zinc-finger of DNA polymerase delta" evidence="24">
    <location>
        <begin position="1481"/>
        <end position="1550"/>
    </location>
</feature>
<dbReference type="InterPro" id="IPR012337">
    <property type="entry name" value="RNaseH-like_sf"/>
</dbReference>
<evidence type="ECO:0000256" key="10">
    <source>
        <dbReference type="ARBA" id="ARBA00022771"/>
    </source>
</evidence>
<evidence type="ECO:0000259" key="23">
    <source>
        <dbReference type="Pfam" id="PF03104"/>
    </source>
</evidence>
<proteinExistence type="inferred from homology"/>
<evidence type="ECO:0000313" key="28">
    <source>
        <dbReference type="Proteomes" id="UP000283269"/>
    </source>
</evidence>
<dbReference type="GO" id="GO:0000166">
    <property type="term" value="F:nucleotide binding"/>
    <property type="evidence" value="ECO:0007669"/>
    <property type="project" value="InterPro"/>
</dbReference>
<dbReference type="InterPro" id="IPR025687">
    <property type="entry name" value="Znf-C4pol"/>
</dbReference>
<evidence type="ECO:0000256" key="12">
    <source>
        <dbReference type="ARBA" id="ARBA00022932"/>
    </source>
</evidence>
<dbReference type="InterPro" id="IPR023211">
    <property type="entry name" value="DNA_pol_palm_dom_sf"/>
</dbReference>
<feature type="domain" description="DNA-directed DNA polymerase family B exonuclease" evidence="23">
    <location>
        <begin position="750"/>
        <end position="897"/>
    </location>
</feature>
<dbReference type="EMBL" id="NHYD01003307">
    <property type="protein sequence ID" value="PPQ80809.1"/>
    <property type="molecule type" value="Genomic_DNA"/>
</dbReference>
<evidence type="ECO:0000256" key="11">
    <source>
        <dbReference type="ARBA" id="ARBA00022833"/>
    </source>
</evidence>
<evidence type="ECO:0000256" key="5">
    <source>
        <dbReference type="ARBA" id="ARBA00022679"/>
    </source>
</evidence>
<dbReference type="SUPFAM" id="SSF53098">
    <property type="entry name" value="Ribonuclease H-like"/>
    <property type="match status" value="1"/>
</dbReference>
<dbReference type="InterPro" id="IPR056447">
    <property type="entry name" value="REV3_N"/>
</dbReference>
<keyword evidence="11 20" id="KW-0862">Zinc</keyword>
<feature type="compositionally biased region" description="Polar residues" evidence="21">
    <location>
        <begin position="476"/>
        <end position="493"/>
    </location>
</feature>
<evidence type="ECO:0000256" key="17">
    <source>
        <dbReference type="ARBA" id="ARBA00023242"/>
    </source>
</evidence>
<feature type="compositionally biased region" description="Acidic residues" evidence="21">
    <location>
        <begin position="415"/>
        <end position="439"/>
    </location>
</feature>
<keyword evidence="16" id="KW-0234">DNA repair</keyword>
<evidence type="ECO:0000256" key="7">
    <source>
        <dbReference type="ARBA" id="ARBA00022705"/>
    </source>
</evidence>
<keyword evidence="4 20" id="KW-0004">4Fe-4S</keyword>
<feature type="region of interest" description="Disordered" evidence="21">
    <location>
        <begin position="1573"/>
        <end position="1594"/>
    </location>
</feature>
<evidence type="ECO:0000256" key="19">
    <source>
        <dbReference type="ARBA" id="ARBA00066055"/>
    </source>
</evidence>
<dbReference type="GO" id="GO:0005634">
    <property type="term" value="C:nucleus"/>
    <property type="evidence" value="ECO:0007669"/>
    <property type="project" value="UniProtKB-SubCell"/>
</dbReference>
<evidence type="ECO:0000256" key="13">
    <source>
        <dbReference type="ARBA" id="ARBA00023004"/>
    </source>
</evidence>
<comment type="similarity">
    <text evidence="3 20">Belongs to the DNA polymerase type-B family.</text>
</comment>
<feature type="compositionally biased region" description="Polar residues" evidence="21">
    <location>
        <begin position="720"/>
        <end position="732"/>
    </location>
</feature>
<organism evidence="27 28">
    <name type="scientific">Psilocybe cyanescens</name>
    <dbReference type="NCBI Taxonomy" id="93625"/>
    <lineage>
        <taxon>Eukaryota</taxon>
        <taxon>Fungi</taxon>
        <taxon>Dikarya</taxon>
        <taxon>Basidiomycota</taxon>
        <taxon>Agaricomycotina</taxon>
        <taxon>Agaricomycetes</taxon>
        <taxon>Agaricomycetidae</taxon>
        <taxon>Agaricales</taxon>
        <taxon>Agaricineae</taxon>
        <taxon>Strophariaceae</taxon>
        <taxon>Psilocybe</taxon>
    </lineage>
</organism>
<dbReference type="GO" id="GO:0006260">
    <property type="term" value="P:DNA replication"/>
    <property type="evidence" value="ECO:0007669"/>
    <property type="project" value="UniProtKB-KW"/>
</dbReference>
<feature type="compositionally biased region" description="Basic and acidic residues" evidence="21">
    <location>
        <begin position="440"/>
        <end position="469"/>
    </location>
</feature>
<feature type="region of interest" description="Disordered" evidence="21">
    <location>
        <begin position="710"/>
        <end position="745"/>
    </location>
</feature>
<feature type="compositionally biased region" description="Basic and acidic residues" evidence="21">
    <location>
        <begin position="502"/>
        <end position="517"/>
    </location>
</feature>
<evidence type="ECO:0000259" key="26">
    <source>
        <dbReference type="Pfam" id="PF24065"/>
    </source>
</evidence>
<dbReference type="CDD" id="cd05534">
    <property type="entry name" value="POLBc_zeta"/>
    <property type="match status" value="1"/>
</dbReference>
<keyword evidence="12 20" id="KW-0239">DNA-directed DNA polymerase</keyword>
<evidence type="ECO:0000256" key="1">
    <source>
        <dbReference type="ARBA" id="ARBA00001966"/>
    </source>
</evidence>
<evidence type="ECO:0000256" key="16">
    <source>
        <dbReference type="ARBA" id="ARBA00023204"/>
    </source>
</evidence>
<accession>A0A409WQP6</accession>
<dbReference type="CDD" id="cd05778">
    <property type="entry name" value="DNA_polB_zeta_exo"/>
    <property type="match status" value="1"/>
</dbReference>
<protein>
    <recommendedName>
        <fullName evidence="20">DNA polymerase</fullName>
        <ecNumber evidence="20">2.7.7.7</ecNumber>
    </recommendedName>
</protein>
<comment type="caution">
    <text evidence="27">The sequence shown here is derived from an EMBL/GenBank/DDBJ whole genome shotgun (WGS) entry which is preliminary data.</text>
</comment>
<dbReference type="FunFam" id="1.10.132.60:FF:000007">
    <property type="entry name" value="DNA polymerase"/>
    <property type="match status" value="1"/>
</dbReference>
<comment type="cofactor">
    <cofactor evidence="1 20">
        <name>[4Fe-4S] cluster</name>
        <dbReference type="ChEBI" id="CHEBI:49883"/>
    </cofactor>
</comment>
<dbReference type="PROSITE" id="PS00116">
    <property type="entry name" value="DNA_POLYMERASE_B"/>
    <property type="match status" value="1"/>
</dbReference>
<dbReference type="InterPro" id="IPR006172">
    <property type="entry name" value="DNA-dir_DNA_pol_B"/>
</dbReference>
<comment type="subunit">
    <text evidence="19">Forms DNA polymerase zeta with REV7.</text>
</comment>
<dbReference type="InterPro" id="IPR056435">
    <property type="entry name" value="DPOD/Z_N"/>
</dbReference>
<dbReference type="PANTHER" id="PTHR45812:SF1">
    <property type="entry name" value="DNA POLYMERASE ZETA CATALYTIC SUBUNIT"/>
    <property type="match status" value="1"/>
</dbReference>
<keyword evidence="5 20" id="KW-0808">Transferase</keyword>
<dbReference type="GO" id="GO:0042276">
    <property type="term" value="P:error-prone translesion synthesis"/>
    <property type="evidence" value="ECO:0007669"/>
    <property type="project" value="TreeGrafter"/>
</dbReference>
<dbReference type="STRING" id="93625.A0A409WQP6"/>
<evidence type="ECO:0000259" key="24">
    <source>
        <dbReference type="Pfam" id="PF14260"/>
    </source>
</evidence>
<dbReference type="GO" id="GO:0051539">
    <property type="term" value="F:4 iron, 4 sulfur cluster binding"/>
    <property type="evidence" value="ECO:0007669"/>
    <property type="project" value="UniProtKB-KW"/>
</dbReference>
<evidence type="ECO:0000256" key="15">
    <source>
        <dbReference type="ARBA" id="ARBA00023125"/>
    </source>
</evidence>
<dbReference type="InterPro" id="IPR006133">
    <property type="entry name" value="DNA-dir_DNA_pol_B_exonuc"/>
</dbReference>
<keyword evidence="13 20" id="KW-0408">Iron</keyword>
<evidence type="ECO:0000256" key="6">
    <source>
        <dbReference type="ARBA" id="ARBA00022695"/>
    </source>
</evidence>